<keyword evidence="4" id="KW-1185">Reference proteome</keyword>
<dbReference type="InterPro" id="IPR004045">
    <property type="entry name" value="Glutathione_S-Trfase_N"/>
</dbReference>
<dbReference type="InterPro" id="IPR036249">
    <property type="entry name" value="Thioredoxin-like_sf"/>
</dbReference>
<dbReference type="Proteomes" id="UP000781710">
    <property type="component" value="Unassembled WGS sequence"/>
</dbReference>
<evidence type="ECO:0000259" key="2">
    <source>
        <dbReference type="PROSITE" id="PS50405"/>
    </source>
</evidence>
<dbReference type="PROSITE" id="PS50405">
    <property type="entry name" value="GST_CTER"/>
    <property type="match status" value="1"/>
</dbReference>
<sequence length="250" mass="28392">MSEPLTIIGSPLSPYVRKVLVCLELKGIPYRIDPIAPFVGNEEFSRLSPLRRIPVLLDGDLVLNDSTVICEYLQDRFPEVPLYPADAVRRAKARWLEEYADSQLGDVIVWRMFFQKGVRRFLFNEGTDEDVVRKAREEELPVALDYLEAQLPEQGWVFGELSIADISLAAFFRNAVFVRYQVDAGRWPRVAALLERAWALPAFRTLATYEDAMLRTPLPEQRAVLAAMGAPLTDTTYGNASPRYGLRRLA</sequence>
<evidence type="ECO:0000313" key="3">
    <source>
        <dbReference type="EMBL" id="KAF1723758.1"/>
    </source>
</evidence>
<organism evidence="3 4">
    <name type="scientific">Pseudoxanthomonas japonensis</name>
    <dbReference type="NCBI Taxonomy" id="69284"/>
    <lineage>
        <taxon>Bacteria</taxon>
        <taxon>Pseudomonadati</taxon>
        <taxon>Pseudomonadota</taxon>
        <taxon>Gammaproteobacteria</taxon>
        <taxon>Lysobacterales</taxon>
        <taxon>Lysobacteraceae</taxon>
        <taxon>Pseudoxanthomonas</taxon>
    </lineage>
</organism>
<comment type="caution">
    <text evidence="3">The sequence shown here is derived from an EMBL/GenBank/DDBJ whole genome shotgun (WGS) entry which is preliminary data.</text>
</comment>
<feature type="domain" description="GST C-terminal" evidence="2">
    <location>
        <begin position="86"/>
        <end position="218"/>
    </location>
</feature>
<dbReference type="SUPFAM" id="SSF47616">
    <property type="entry name" value="GST C-terminal domain-like"/>
    <property type="match status" value="1"/>
</dbReference>
<dbReference type="PROSITE" id="PS50404">
    <property type="entry name" value="GST_NTER"/>
    <property type="match status" value="1"/>
</dbReference>
<dbReference type="InterPro" id="IPR036282">
    <property type="entry name" value="Glutathione-S-Trfase_C_sf"/>
</dbReference>
<dbReference type="EMBL" id="PDWW01000024">
    <property type="protein sequence ID" value="KAF1723758.1"/>
    <property type="molecule type" value="Genomic_DNA"/>
</dbReference>
<accession>A0ABQ6ZEC5</accession>
<dbReference type="PANTHER" id="PTHR42673:SF21">
    <property type="entry name" value="GLUTATHIONE S-TRANSFERASE YFCF"/>
    <property type="match status" value="1"/>
</dbReference>
<dbReference type="InterPro" id="IPR040079">
    <property type="entry name" value="Glutathione_S-Trfase"/>
</dbReference>
<dbReference type="Pfam" id="PF13417">
    <property type="entry name" value="GST_N_3"/>
    <property type="match status" value="1"/>
</dbReference>
<dbReference type="RefSeq" id="WP_162338687.1">
    <property type="nucleotide sequence ID" value="NZ_JBHSRQ010000016.1"/>
</dbReference>
<dbReference type="Gene3D" id="1.20.1050.10">
    <property type="match status" value="1"/>
</dbReference>
<dbReference type="SUPFAM" id="SSF52833">
    <property type="entry name" value="Thioredoxin-like"/>
    <property type="match status" value="1"/>
</dbReference>
<dbReference type="PANTHER" id="PTHR42673">
    <property type="entry name" value="MALEYLACETOACETATE ISOMERASE"/>
    <property type="match status" value="1"/>
</dbReference>
<dbReference type="Gene3D" id="3.40.30.10">
    <property type="entry name" value="Glutaredoxin"/>
    <property type="match status" value="1"/>
</dbReference>
<gene>
    <name evidence="3" type="ORF">CSC78_15055</name>
</gene>
<dbReference type="SFLD" id="SFLDS00019">
    <property type="entry name" value="Glutathione_Transferase_(cytos"/>
    <property type="match status" value="1"/>
</dbReference>
<dbReference type="CDD" id="cd00570">
    <property type="entry name" value="GST_N_family"/>
    <property type="match status" value="1"/>
</dbReference>
<proteinExistence type="predicted"/>
<evidence type="ECO:0000259" key="1">
    <source>
        <dbReference type="PROSITE" id="PS50404"/>
    </source>
</evidence>
<name>A0ABQ6ZEC5_9GAMM</name>
<protein>
    <submittedName>
        <fullName evidence="3">Glutathione S-transferase</fullName>
    </submittedName>
</protein>
<dbReference type="Pfam" id="PF13410">
    <property type="entry name" value="GST_C_2"/>
    <property type="match status" value="1"/>
</dbReference>
<evidence type="ECO:0000313" key="4">
    <source>
        <dbReference type="Proteomes" id="UP000781710"/>
    </source>
</evidence>
<dbReference type="InterPro" id="IPR010987">
    <property type="entry name" value="Glutathione-S-Trfase_C-like"/>
</dbReference>
<dbReference type="SFLD" id="SFLDG00358">
    <property type="entry name" value="Main_(cytGST)"/>
    <property type="match status" value="1"/>
</dbReference>
<reference evidence="3 4" key="1">
    <citation type="submission" date="2017-10" db="EMBL/GenBank/DDBJ databases">
        <title>Whole genome sequencing of members of genus Pseudoxanthomonas.</title>
        <authorList>
            <person name="Kumar S."/>
            <person name="Bansal K."/>
            <person name="Kaur A."/>
            <person name="Patil P."/>
            <person name="Sharma S."/>
            <person name="Patil P.B."/>
        </authorList>
    </citation>
    <scope>NUCLEOTIDE SEQUENCE [LARGE SCALE GENOMIC DNA]</scope>
    <source>
        <strain evidence="3 4">DSM 17109</strain>
    </source>
</reference>
<feature type="domain" description="GST N-terminal" evidence="1">
    <location>
        <begin position="3"/>
        <end position="81"/>
    </location>
</feature>
<dbReference type="CDD" id="cd00299">
    <property type="entry name" value="GST_C_family"/>
    <property type="match status" value="1"/>
</dbReference>